<evidence type="ECO:0000313" key="10">
    <source>
        <dbReference type="EnsemblPlants" id="OGLUM11G21150.1"/>
    </source>
</evidence>
<name>A0A0E0BLV5_9ORYZ</name>
<evidence type="ECO:0000259" key="8">
    <source>
        <dbReference type="Pfam" id="PF23559"/>
    </source>
</evidence>
<feature type="domain" description="Disease resistance protein winged helix" evidence="8">
    <location>
        <begin position="194"/>
        <end position="268"/>
    </location>
</feature>
<evidence type="ECO:0000256" key="3">
    <source>
        <dbReference type="ARBA" id="ARBA00022737"/>
    </source>
</evidence>
<dbReference type="GO" id="GO:0000166">
    <property type="term" value="F:nucleotide binding"/>
    <property type="evidence" value="ECO:0007669"/>
    <property type="project" value="UniProtKB-KW"/>
</dbReference>
<dbReference type="CDD" id="cd14798">
    <property type="entry name" value="RX-CC_like"/>
    <property type="match status" value="1"/>
</dbReference>
<evidence type="ECO:0000259" key="9">
    <source>
        <dbReference type="Pfam" id="PF23598"/>
    </source>
</evidence>
<dbReference type="HOGENOM" id="CLU_000837_7_1_1"/>
<keyword evidence="3" id="KW-0677">Repeat</keyword>
<evidence type="ECO:0000256" key="5">
    <source>
        <dbReference type="ARBA" id="ARBA00022821"/>
    </source>
</evidence>
<evidence type="ECO:0000256" key="4">
    <source>
        <dbReference type="ARBA" id="ARBA00022741"/>
    </source>
</evidence>
<sequence>MDDPHLAPAGGAVNSLLGRLGDVLVEETKLLRGVRRDVQFIRDEIESMNASLIRYGQSNDPQVRAWMNQQVHDVAFDSEYYVDRRHQSSSAAGCGILGHIPRFVGNVATHIRDLQVRTHEVRKRLERRCILAGDDSGLFTKAAEEIIGWMSAEEIIGWMCAEDSSESTIVDRMLAFCYHSFPSHYRNCLAYLAIFPEDYAFKRTTLVRRWLGEGLISRTNVSGDSDLTEVANRCFDALSAHKFLLPAGDIEADTTGGRGRFKKCTVHGGIVRDFLSCIVGDEHVVDAELLPHMDRRISIQNYLLQQSRRNNPSGAIMNHLETLASSLQLLNVLDLEGCSGFTEEKESRYLRIICAKATHLRYLSLRNTGVSQLPRQIQNLQQLETLDIRGTDVRELDDIMLPMLKNLHAGKRESSNRSISTIWLPRNIRMMAKIVVLSHVKYTNSNGDQDQLMKYLLSQIERLHNSLRSLSIRTDGGAHCTADYNPAGSDMLSPPVLLQNLTISGIRGELPNWIGHLRHLAKISLQETYLPDDMLRVLGSLHSLQSLKLLRKALAELTFDFRAGEFMNLVDLLFEEDGWNRIRSVIFDHGTAPMLERVVLRVKKITSIHGIQHLPSLKDLHVIGDLYEVRQVMRDVKQHPNCPRFQY</sequence>
<evidence type="ECO:0000256" key="2">
    <source>
        <dbReference type="ARBA" id="ARBA00022614"/>
    </source>
</evidence>
<dbReference type="InterPro" id="IPR041118">
    <property type="entry name" value="Rx_N"/>
</dbReference>
<dbReference type="Proteomes" id="UP000026961">
    <property type="component" value="Chromosome 11"/>
</dbReference>
<dbReference type="Pfam" id="PF18052">
    <property type="entry name" value="Rx_N"/>
    <property type="match status" value="1"/>
</dbReference>
<accession>A0A0E0BLV5</accession>
<dbReference type="InterPro" id="IPR036388">
    <property type="entry name" value="WH-like_DNA-bd_sf"/>
</dbReference>
<organism evidence="10">
    <name type="scientific">Oryza glumipatula</name>
    <dbReference type="NCBI Taxonomy" id="40148"/>
    <lineage>
        <taxon>Eukaryota</taxon>
        <taxon>Viridiplantae</taxon>
        <taxon>Streptophyta</taxon>
        <taxon>Embryophyta</taxon>
        <taxon>Tracheophyta</taxon>
        <taxon>Spermatophyta</taxon>
        <taxon>Magnoliopsida</taxon>
        <taxon>Liliopsida</taxon>
        <taxon>Poales</taxon>
        <taxon>Poaceae</taxon>
        <taxon>BOP clade</taxon>
        <taxon>Oryzoideae</taxon>
        <taxon>Oryzeae</taxon>
        <taxon>Oryzinae</taxon>
        <taxon>Oryza</taxon>
    </lineage>
</organism>
<keyword evidence="4" id="KW-0547">Nucleotide-binding</keyword>
<keyword evidence="2" id="KW-0433">Leucine-rich repeat</keyword>
<dbReference type="EnsemblPlants" id="OGLUM11G21150.1">
    <property type="protein sequence ID" value="OGLUM11G21150.1"/>
    <property type="gene ID" value="OGLUM11G21150"/>
</dbReference>
<dbReference type="InterPro" id="IPR044974">
    <property type="entry name" value="Disease_R_plants"/>
</dbReference>
<feature type="domain" description="Disease resistance R13L4/SHOC-2-like LRR" evidence="9">
    <location>
        <begin position="323"/>
        <end position="644"/>
    </location>
</feature>
<dbReference type="InterPro" id="IPR032675">
    <property type="entry name" value="LRR_dom_sf"/>
</dbReference>
<dbReference type="InterPro" id="IPR058922">
    <property type="entry name" value="WHD_DRP"/>
</dbReference>
<dbReference type="PANTHER" id="PTHR23155">
    <property type="entry name" value="DISEASE RESISTANCE PROTEIN RP"/>
    <property type="match status" value="1"/>
</dbReference>
<feature type="domain" description="Disease resistance N-terminal" evidence="7">
    <location>
        <begin position="12"/>
        <end position="84"/>
    </location>
</feature>
<evidence type="ECO:0000259" key="7">
    <source>
        <dbReference type="Pfam" id="PF18052"/>
    </source>
</evidence>
<dbReference type="Gene3D" id="3.80.10.10">
    <property type="entry name" value="Ribonuclease Inhibitor"/>
    <property type="match status" value="1"/>
</dbReference>
<dbReference type="Pfam" id="PF23559">
    <property type="entry name" value="WHD_DRP"/>
    <property type="match status" value="1"/>
</dbReference>
<dbReference type="InterPro" id="IPR055414">
    <property type="entry name" value="LRR_R13L4/SHOC2-like"/>
</dbReference>
<evidence type="ECO:0000256" key="6">
    <source>
        <dbReference type="ARBA" id="ARBA00023054"/>
    </source>
</evidence>
<protein>
    <submittedName>
        <fullName evidence="10">Uncharacterized protein</fullName>
    </submittedName>
</protein>
<dbReference type="GO" id="GO:0098542">
    <property type="term" value="P:defense response to other organism"/>
    <property type="evidence" value="ECO:0007669"/>
    <property type="project" value="TreeGrafter"/>
</dbReference>
<keyword evidence="6" id="KW-0175">Coiled coil</keyword>
<dbReference type="Gene3D" id="1.10.10.10">
    <property type="entry name" value="Winged helix-like DNA-binding domain superfamily/Winged helix DNA-binding domain"/>
    <property type="match status" value="1"/>
</dbReference>
<dbReference type="AlphaFoldDB" id="A0A0E0BLV5"/>
<keyword evidence="5" id="KW-0611">Plant defense</keyword>
<reference evidence="10" key="1">
    <citation type="submission" date="2015-04" db="UniProtKB">
        <authorList>
            <consortium name="EnsemblPlants"/>
        </authorList>
    </citation>
    <scope>IDENTIFICATION</scope>
</reference>
<dbReference type="Gramene" id="OGLUM11G21150.1">
    <property type="protein sequence ID" value="OGLUM11G21150.1"/>
    <property type="gene ID" value="OGLUM11G21150"/>
</dbReference>
<keyword evidence="11" id="KW-1185">Reference proteome</keyword>
<dbReference type="InterPro" id="IPR038005">
    <property type="entry name" value="RX-like_CC"/>
</dbReference>
<dbReference type="STRING" id="40148.A0A0E0BLV5"/>
<dbReference type="SUPFAM" id="SSF52047">
    <property type="entry name" value="RNI-like"/>
    <property type="match status" value="1"/>
</dbReference>
<dbReference type="Gene3D" id="1.20.5.4130">
    <property type="match status" value="1"/>
</dbReference>
<evidence type="ECO:0000313" key="11">
    <source>
        <dbReference type="Proteomes" id="UP000026961"/>
    </source>
</evidence>
<dbReference type="Pfam" id="PF23598">
    <property type="entry name" value="LRR_14"/>
    <property type="match status" value="1"/>
</dbReference>
<dbReference type="PANTHER" id="PTHR23155:SF1062">
    <property type="entry name" value="OS11G0579400 PROTEIN"/>
    <property type="match status" value="1"/>
</dbReference>
<reference evidence="10" key="2">
    <citation type="submission" date="2018-05" db="EMBL/GenBank/DDBJ databases">
        <title>OgluRS3 (Oryza glumaepatula Reference Sequence Version 3).</title>
        <authorList>
            <person name="Zhang J."/>
            <person name="Kudrna D."/>
            <person name="Lee S."/>
            <person name="Talag J."/>
            <person name="Welchert J."/>
            <person name="Wing R.A."/>
        </authorList>
    </citation>
    <scope>NUCLEOTIDE SEQUENCE [LARGE SCALE GENOMIC DNA]</scope>
</reference>
<comment type="similarity">
    <text evidence="1">Belongs to the disease resistance NB-LRR family.</text>
</comment>
<dbReference type="eggNOG" id="KOG4658">
    <property type="taxonomic scope" value="Eukaryota"/>
</dbReference>
<proteinExistence type="inferred from homology"/>
<evidence type="ECO:0000256" key="1">
    <source>
        <dbReference type="ARBA" id="ARBA00008894"/>
    </source>
</evidence>